<dbReference type="EMBL" id="BMAT01001299">
    <property type="protein sequence ID" value="GFR82931.1"/>
    <property type="molecule type" value="Genomic_DNA"/>
</dbReference>
<dbReference type="Proteomes" id="UP000762676">
    <property type="component" value="Unassembled WGS sequence"/>
</dbReference>
<proteinExistence type="predicted"/>
<dbReference type="InterPro" id="IPR029058">
    <property type="entry name" value="AB_hydrolase_fold"/>
</dbReference>
<dbReference type="SUPFAM" id="SSF53474">
    <property type="entry name" value="alpha/beta-Hydrolases"/>
    <property type="match status" value="1"/>
</dbReference>
<dbReference type="AlphaFoldDB" id="A0AAV4GCF5"/>
<gene>
    <name evidence="1" type="ORF">ElyMa_000638300</name>
</gene>
<protein>
    <recommendedName>
        <fullName evidence="3">Peptidase S9 prolyl oligopeptidase catalytic domain-containing protein</fullName>
    </recommendedName>
</protein>
<evidence type="ECO:0008006" key="3">
    <source>
        <dbReference type="Google" id="ProtNLM"/>
    </source>
</evidence>
<reference evidence="1 2" key="1">
    <citation type="journal article" date="2021" name="Elife">
        <title>Chloroplast acquisition without the gene transfer in kleptoplastic sea slugs, Plakobranchus ocellatus.</title>
        <authorList>
            <person name="Maeda T."/>
            <person name="Takahashi S."/>
            <person name="Yoshida T."/>
            <person name="Shimamura S."/>
            <person name="Takaki Y."/>
            <person name="Nagai Y."/>
            <person name="Toyoda A."/>
            <person name="Suzuki Y."/>
            <person name="Arimoto A."/>
            <person name="Ishii H."/>
            <person name="Satoh N."/>
            <person name="Nishiyama T."/>
            <person name="Hasebe M."/>
            <person name="Maruyama T."/>
            <person name="Minagawa J."/>
            <person name="Obokata J."/>
            <person name="Shigenobu S."/>
        </authorList>
    </citation>
    <scope>NUCLEOTIDE SEQUENCE [LARGE SCALE GENOMIC DNA]</scope>
</reference>
<sequence length="96" mass="10939">MLTVTGCAVLLLVRPLFDPPRSLPVMVLVHGQEDYINPMSSTLLFGEALAEISIQTKVRIIPECHHYELCLDLMDRHRKFYSHVMNIVMETVKSVS</sequence>
<keyword evidence="2" id="KW-1185">Reference proteome</keyword>
<comment type="caution">
    <text evidence="1">The sequence shown here is derived from an EMBL/GenBank/DDBJ whole genome shotgun (WGS) entry which is preliminary data.</text>
</comment>
<name>A0AAV4GCF5_9GAST</name>
<dbReference type="Gene3D" id="3.40.50.1820">
    <property type="entry name" value="alpha/beta hydrolase"/>
    <property type="match status" value="1"/>
</dbReference>
<accession>A0AAV4GCF5</accession>
<organism evidence="1 2">
    <name type="scientific">Elysia marginata</name>
    <dbReference type="NCBI Taxonomy" id="1093978"/>
    <lineage>
        <taxon>Eukaryota</taxon>
        <taxon>Metazoa</taxon>
        <taxon>Spiralia</taxon>
        <taxon>Lophotrochozoa</taxon>
        <taxon>Mollusca</taxon>
        <taxon>Gastropoda</taxon>
        <taxon>Heterobranchia</taxon>
        <taxon>Euthyneura</taxon>
        <taxon>Panpulmonata</taxon>
        <taxon>Sacoglossa</taxon>
        <taxon>Placobranchoidea</taxon>
        <taxon>Plakobranchidae</taxon>
        <taxon>Elysia</taxon>
    </lineage>
</organism>
<evidence type="ECO:0000313" key="1">
    <source>
        <dbReference type="EMBL" id="GFR82931.1"/>
    </source>
</evidence>
<evidence type="ECO:0000313" key="2">
    <source>
        <dbReference type="Proteomes" id="UP000762676"/>
    </source>
</evidence>